<proteinExistence type="predicted"/>
<name>A0AAX2JC11_9FUSO</name>
<dbReference type="GeneID" id="78456288"/>
<sequence length="64" mass="7229">MKKIIIFLFILFTTISIAGQLVYITPKGKKYHSTKNCRTLARSKQIIEIDISKVGGRQPCKVCS</sequence>
<gene>
    <name evidence="1" type="ORF">NCTC12112_01737</name>
</gene>
<evidence type="ECO:0000313" key="2">
    <source>
        <dbReference type="Proteomes" id="UP000249008"/>
    </source>
</evidence>
<reference evidence="1 2" key="1">
    <citation type="submission" date="2018-06" db="EMBL/GenBank/DDBJ databases">
        <authorList>
            <consortium name="Pathogen Informatics"/>
            <person name="Doyle S."/>
        </authorList>
    </citation>
    <scope>NUCLEOTIDE SEQUENCE [LARGE SCALE GENOMIC DNA]</scope>
    <source>
        <strain evidence="1 2">NCTC12112</strain>
    </source>
</reference>
<evidence type="ECO:0008006" key="3">
    <source>
        <dbReference type="Google" id="ProtNLM"/>
    </source>
</evidence>
<dbReference type="EMBL" id="LS483487">
    <property type="protein sequence ID" value="SQJ03974.1"/>
    <property type="molecule type" value="Genomic_DNA"/>
</dbReference>
<dbReference type="Proteomes" id="UP000249008">
    <property type="component" value="Chromosome 1"/>
</dbReference>
<dbReference type="KEGG" id="ful:C4N20_15780"/>
<accession>A0AAX2JC11</accession>
<dbReference type="RefSeq" id="WP_005980074.1">
    <property type="nucleotide sequence ID" value="NZ_CABKNW010000004.1"/>
</dbReference>
<organism evidence="1 2">
    <name type="scientific">Fusobacterium ulcerans</name>
    <dbReference type="NCBI Taxonomy" id="861"/>
    <lineage>
        <taxon>Bacteria</taxon>
        <taxon>Fusobacteriati</taxon>
        <taxon>Fusobacteriota</taxon>
        <taxon>Fusobacteriia</taxon>
        <taxon>Fusobacteriales</taxon>
        <taxon>Fusobacteriaceae</taxon>
        <taxon>Fusobacterium</taxon>
    </lineage>
</organism>
<protein>
    <recommendedName>
        <fullName evidence="3">Nuclease</fullName>
    </recommendedName>
</protein>
<dbReference type="AlphaFoldDB" id="A0AAX2JC11"/>
<evidence type="ECO:0000313" key="1">
    <source>
        <dbReference type="EMBL" id="SQJ03974.1"/>
    </source>
</evidence>